<evidence type="ECO:0000256" key="4">
    <source>
        <dbReference type="ARBA" id="ARBA00022989"/>
    </source>
</evidence>
<organism evidence="7 8">
    <name type="scientific">Neisseria weaveri</name>
    <dbReference type="NCBI Taxonomy" id="28091"/>
    <lineage>
        <taxon>Bacteria</taxon>
        <taxon>Pseudomonadati</taxon>
        <taxon>Pseudomonadota</taxon>
        <taxon>Betaproteobacteria</taxon>
        <taxon>Neisseriales</taxon>
        <taxon>Neisseriaceae</taxon>
        <taxon>Neisseria</taxon>
    </lineage>
</organism>
<evidence type="ECO:0000313" key="7">
    <source>
        <dbReference type="EMBL" id="VEJ51927.1"/>
    </source>
</evidence>
<sequence length="196" mass="22796">MEILISLLLVVIGIIIPLRSYKKLVYKENAYIEAFGKIQYALTQRHKLVVKFLDEVDAYFKDRQYDSLRELEKICKRAEDQLKIASRQLDDESLQSLGKVETELNNALWRIQLKIDADKTLKNDAKVLQWLDALDEEENNVALARRNYNRAAAEYNNLCSSFPTKWFAEFFGRRSQAFDLKFEDNVAIQASPKLLG</sequence>
<keyword evidence="3" id="KW-0812">Transmembrane</keyword>
<keyword evidence="6" id="KW-0175">Coiled coil</keyword>
<dbReference type="RefSeq" id="WP_004283575.1">
    <property type="nucleotide sequence ID" value="NZ_CAUJRG010000005.1"/>
</dbReference>
<dbReference type="InterPro" id="IPR023353">
    <property type="entry name" value="LemA-like_dom_sf"/>
</dbReference>
<accession>A0A3S4ZMS1</accession>
<evidence type="ECO:0000256" key="1">
    <source>
        <dbReference type="ARBA" id="ARBA00004167"/>
    </source>
</evidence>
<dbReference type="PANTHER" id="PTHR34478">
    <property type="entry name" value="PROTEIN LEMA"/>
    <property type="match status" value="1"/>
</dbReference>
<dbReference type="PANTHER" id="PTHR34478:SF2">
    <property type="entry name" value="MEMBRANE PROTEIN"/>
    <property type="match status" value="1"/>
</dbReference>
<dbReference type="STRING" id="28091.SAMEA3174300_00393"/>
<evidence type="ECO:0000313" key="8">
    <source>
        <dbReference type="Proteomes" id="UP000272771"/>
    </source>
</evidence>
<protein>
    <submittedName>
        <fullName evidence="7">LemA family</fullName>
    </submittedName>
</protein>
<comment type="similarity">
    <text evidence="2">Belongs to the LemA family.</text>
</comment>
<keyword evidence="5" id="KW-0472">Membrane</keyword>
<name>A0A3S4ZMS1_9NEIS</name>
<proteinExistence type="inferred from homology"/>
<dbReference type="Proteomes" id="UP000272771">
    <property type="component" value="Chromosome"/>
</dbReference>
<evidence type="ECO:0000256" key="3">
    <source>
        <dbReference type="ARBA" id="ARBA00022692"/>
    </source>
</evidence>
<dbReference type="Pfam" id="PF04011">
    <property type="entry name" value="LemA"/>
    <property type="match status" value="1"/>
</dbReference>
<feature type="coiled-coil region" evidence="6">
    <location>
        <begin position="61"/>
        <end position="95"/>
    </location>
</feature>
<dbReference type="Gene3D" id="1.20.1440.20">
    <property type="entry name" value="LemA-like domain"/>
    <property type="match status" value="1"/>
</dbReference>
<gene>
    <name evidence="7" type="ORF">NCTC12742_01836</name>
</gene>
<evidence type="ECO:0000256" key="2">
    <source>
        <dbReference type="ARBA" id="ARBA00008854"/>
    </source>
</evidence>
<evidence type="ECO:0000256" key="5">
    <source>
        <dbReference type="ARBA" id="ARBA00023136"/>
    </source>
</evidence>
<dbReference type="AlphaFoldDB" id="A0A3S4ZMS1"/>
<dbReference type="InterPro" id="IPR007156">
    <property type="entry name" value="MamQ_LemA"/>
</dbReference>
<dbReference type="KEGG" id="nwe:SAMEA3174300_0393"/>
<evidence type="ECO:0000256" key="6">
    <source>
        <dbReference type="SAM" id="Coils"/>
    </source>
</evidence>
<dbReference type="GO" id="GO:0016020">
    <property type="term" value="C:membrane"/>
    <property type="evidence" value="ECO:0007669"/>
    <property type="project" value="UniProtKB-SubCell"/>
</dbReference>
<dbReference type="SUPFAM" id="SSF140478">
    <property type="entry name" value="LemA-like"/>
    <property type="match status" value="1"/>
</dbReference>
<keyword evidence="8" id="KW-1185">Reference proteome</keyword>
<keyword evidence="4" id="KW-1133">Transmembrane helix</keyword>
<dbReference type="EMBL" id="LR134533">
    <property type="protein sequence ID" value="VEJ51927.1"/>
    <property type="molecule type" value="Genomic_DNA"/>
</dbReference>
<comment type="subcellular location">
    <subcellularLocation>
        <location evidence="1">Membrane</location>
        <topology evidence="1">Single-pass membrane protein</topology>
    </subcellularLocation>
</comment>
<reference evidence="7 8" key="1">
    <citation type="submission" date="2018-12" db="EMBL/GenBank/DDBJ databases">
        <authorList>
            <consortium name="Pathogen Informatics"/>
        </authorList>
    </citation>
    <scope>NUCLEOTIDE SEQUENCE [LARGE SCALE GENOMIC DNA]</scope>
    <source>
        <strain evidence="7 8">NCTC12742</strain>
    </source>
</reference>